<reference evidence="2 3" key="1">
    <citation type="submission" date="2024-12" db="EMBL/GenBank/DDBJ databases">
        <title>Pseudomonas species isolated from Lotus nodules promote plant growth.</title>
        <authorList>
            <person name="Yu Y.-H."/>
            <person name="Kurtenbach J."/>
            <person name="Crosbie D."/>
            <person name="Brachmann A."/>
            <person name="Marin M."/>
        </authorList>
    </citation>
    <scope>NUCLEOTIDE SEQUENCE [LARGE SCALE GENOMIC DNA]</scope>
    <source>
        <strain evidence="2 3">PLb11B</strain>
    </source>
</reference>
<comment type="caution">
    <text evidence="2">The sequence shown here is derived from an EMBL/GenBank/DDBJ whole genome shotgun (WGS) entry which is preliminary data.</text>
</comment>
<gene>
    <name evidence="2" type="ORF">ACJ8NA_13910</name>
</gene>
<evidence type="ECO:0000313" key="2">
    <source>
        <dbReference type="EMBL" id="MFL8999736.1"/>
    </source>
</evidence>
<dbReference type="Gene3D" id="3.10.450.50">
    <property type="match status" value="1"/>
</dbReference>
<feature type="domain" description="SnoaL-like" evidence="1">
    <location>
        <begin position="7"/>
        <end position="124"/>
    </location>
</feature>
<protein>
    <submittedName>
        <fullName evidence="2">Nuclear transport factor 2 family protein</fullName>
    </submittedName>
</protein>
<dbReference type="InterPro" id="IPR037401">
    <property type="entry name" value="SnoaL-like"/>
</dbReference>
<dbReference type="CDD" id="cd00531">
    <property type="entry name" value="NTF2_like"/>
    <property type="match status" value="1"/>
</dbReference>
<dbReference type="Pfam" id="PF13577">
    <property type="entry name" value="SnoaL_4"/>
    <property type="match status" value="1"/>
</dbReference>
<keyword evidence="3" id="KW-1185">Reference proteome</keyword>
<accession>A0ABW8W6L7</accession>
<proteinExistence type="predicted"/>
<sequence length="144" mass="16535">MSKASHQQALYELICRYAQAVDQRDWAVLSRLFTPEATLKGPGFSFDGVSAIVEGMNGLGHYSKTQHHIHNHLAEVDGLQASAETYCVANHIYETEGIERKLDWGIRYRDRFACMDGIWHFTYRELLLDWSQDLPLRGAPHETR</sequence>
<dbReference type="SUPFAM" id="SSF54427">
    <property type="entry name" value="NTF2-like"/>
    <property type="match status" value="1"/>
</dbReference>
<dbReference type="InterPro" id="IPR032710">
    <property type="entry name" value="NTF2-like_dom_sf"/>
</dbReference>
<dbReference type="Proteomes" id="UP001628646">
    <property type="component" value="Unassembled WGS sequence"/>
</dbReference>
<evidence type="ECO:0000259" key="1">
    <source>
        <dbReference type="Pfam" id="PF13577"/>
    </source>
</evidence>
<evidence type="ECO:0000313" key="3">
    <source>
        <dbReference type="Proteomes" id="UP001628646"/>
    </source>
</evidence>
<dbReference type="EMBL" id="JBJNUY010000005">
    <property type="protein sequence ID" value="MFL8999736.1"/>
    <property type="molecule type" value="Genomic_DNA"/>
</dbReference>
<organism evidence="2 3">
    <name type="scientific">Pseudomonas azerbaijanorientalis</name>
    <dbReference type="NCBI Taxonomy" id="2842350"/>
    <lineage>
        <taxon>Bacteria</taxon>
        <taxon>Pseudomonadati</taxon>
        <taxon>Pseudomonadota</taxon>
        <taxon>Gammaproteobacteria</taxon>
        <taxon>Pseudomonadales</taxon>
        <taxon>Pseudomonadaceae</taxon>
        <taxon>Pseudomonas</taxon>
    </lineage>
</organism>
<dbReference type="RefSeq" id="WP_407800139.1">
    <property type="nucleotide sequence ID" value="NZ_JBJNUX010000004.1"/>
</dbReference>
<name>A0ABW8W6L7_9PSED</name>